<keyword evidence="1" id="KW-0227">DNA damage</keyword>
<evidence type="ECO:0000313" key="3">
    <source>
        <dbReference type="EMBL" id="CAF3874002.1"/>
    </source>
</evidence>
<dbReference type="AlphaFoldDB" id="A0A8S2EC52"/>
<dbReference type="Proteomes" id="UP000677228">
    <property type="component" value="Unassembled WGS sequence"/>
</dbReference>
<reference evidence="2" key="1">
    <citation type="submission" date="2021-02" db="EMBL/GenBank/DDBJ databases">
        <authorList>
            <person name="Nowell W R."/>
        </authorList>
    </citation>
    <scope>NUCLEOTIDE SEQUENCE</scope>
</reference>
<dbReference type="EMBL" id="CAJNOK010010175">
    <property type="protein sequence ID" value="CAF1108272.1"/>
    <property type="molecule type" value="Genomic_DNA"/>
</dbReference>
<comment type="similarity">
    <text evidence="1">Belongs to the TFB2 family.</text>
</comment>
<name>A0A8S2EC52_9BILA</name>
<organism evidence="2 4">
    <name type="scientific">Didymodactylos carnosus</name>
    <dbReference type="NCBI Taxonomy" id="1234261"/>
    <lineage>
        <taxon>Eukaryota</taxon>
        <taxon>Metazoa</taxon>
        <taxon>Spiralia</taxon>
        <taxon>Gnathifera</taxon>
        <taxon>Rotifera</taxon>
        <taxon>Eurotatoria</taxon>
        <taxon>Bdelloidea</taxon>
        <taxon>Philodinida</taxon>
        <taxon>Philodinidae</taxon>
        <taxon>Didymodactylos</taxon>
    </lineage>
</organism>
<comment type="caution">
    <text evidence="2">The sequence shown here is derived from an EMBL/GenBank/DDBJ whole genome shotgun (WGS) entry which is preliminary data.</text>
</comment>
<dbReference type="InterPro" id="IPR004598">
    <property type="entry name" value="TFIIH_p52/Tfb2"/>
</dbReference>
<comment type="subcellular location">
    <subcellularLocation>
        <location evidence="1">Nucleus</location>
    </subcellularLocation>
</comment>
<dbReference type="GO" id="GO:0000439">
    <property type="term" value="C:transcription factor TFIIH core complex"/>
    <property type="evidence" value="ECO:0007669"/>
    <property type="project" value="InterPro"/>
</dbReference>
<dbReference type="GO" id="GO:0005675">
    <property type="term" value="C:transcription factor TFIIH holo complex"/>
    <property type="evidence" value="ECO:0007669"/>
    <property type="project" value="TreeGrafter"/>
</dbReference>
<dbReference type="GO" id="GO:0006289">
    <property type="term" value="P:nucleotide-excision repair"/>
    <property type="evidence" value="ECO:0007669"/>
    <property type="project" value="InterPro"/>
</dbReference>
<evidence type="ECO:0000313" key="4">
    <source>
        <dbReference type="Proteomes" id="UP000677228"/>
    </source>
</evidence>
<dbReference type="Proteomes" id="UP000682733">
    <property type="component" value="Unassembled WGS sequence"/>
</dbReference>
<evidence type="ECO:0000256" key="1">
    <source>
        <dbReference type="RuleBase" id="RU364024"/>
    </source>
</evidence>
<sequence>MDNALRHIDRLVFCSETTWLDEQDIQSGTDRSTKKLDELNNYSSTRWDCVLQYLVNPDRGQVTKDTLEVFLNAKLMKQSEPSTSSGQQNTITGAGFQFLLMNRRSQVWFFIIHLLETRQLRGEDISEHLIFLFQLSFATFGKDYSCENFSSVKENFLQHLRELGLIWRKTGLTLGHVNALFKSEDVHEKGNYRPIAPLPALSEIPMAVKYFFREKIELDDGKDKQKTEIDNLKMESKQMHGTINKLEEQTNKLITGMKWIVQVMARCKMSTEPISIIFPASKRKRS</sequence>
<dbReference type="PANTHER" id="PTHR13152:SF0">
    <property type="entry name" value="GENERAL TRANSCRIPTION FACTOR IIH SUBUNIT 4"/>
    <property type="match status" value="1"/>
</dbReference>
<dbReference type="PANTHER" id="PTHR13152">
    <property type="entry name" value="TFIIH, POLYPEPTIDE 4"/>
    <property type="match status" value="1"/>
</dbReference>
<keyword evidence="1" id="KW-0539">Nucleus</keyword>
<gene>
    <name evidence="2" type="ORF">OVA965_LOCUS19634</name>
    <name evidence="3" type="ORF">TMI583_LOCUS19751</name>
</gene>
<keyword evidence="1" id="KW-0805">Transcription regulation</keyword>
<comment type="function">
    <text evidence="1">Component of the general transcription and DNA repair factor IIH (TFIIH) core complex which is involved in general and transcription-coupled nucleotide excision repair (NER) of damaged DNA.</text>
</comment>
<keyword evidence="1" id="KW-0804">Transcription</keyword>
<proteinExistence type="inferred from homology"/>
<dbReference type="Pfam" id="PF03849">
    <property type="entry name" value="Tfb2"/>
    <property type="match status" value="1"/>
</dbReference>
<protein>
    <recommendedName>
        <fullName evidence="1">General transcription factor IIH subunit 4</fullName>
    </recommendedName>
</protein>
<keyword evidence="1" id="KW-0234">DNA repair</keyword>
<dbReference type="GO" id="GO:0001671">
    <property type="term" value="F:ATPase activator activity"/>
    <property type="evidence" value="ECO:0007669"/>
    <property type="project" value="InterPro"/>
</dbReference>
<dbReference type="GO" id="GO:0003690">
    <property type="term" value="F:double-stranded DNA binding"/>
    <property type="evidence" value="ECO:0007669"/>
    <property type="project" value="TreeGrafter"/>
</dbReference>
<dbReference type="EMBL" id="CAJOBA010012189">
    <property type="protein sequence ID" value="CAF3874002.1"/>
    <property type="molecule type" value="Genomic_DNA"/>
</dbReference>
<accession>A0A8S2EC52</accession>
<evidence type="ECO:0000313" key="2">
    <source>
        <dbReference type="EMBL" id="CAF1108272.1"/>
    </source>
</evidence>